<dbReference type="EMBL" id="CP034170">
    <property type="protein sequence ID" value="AZI57846.1"/>
    <property type="molecule type" value="Genomic_DNA"/>
</dbReference>
<dbReference type="PANTHER" id="PTHR45663:SF11">
    <property type="entry name" value="GEO12009P1"/>
    <property type="match status" value="1"/>
</dbReference>
<protein>
    <submittedName>
        <fullName evidence="8">Co-chaperone YbbN</fullName>
    </submittedName>
</protein>
<reference evidence="8 9" key="2">
    <citation type="submission" date="2018-12" db="EMBL/GenBank/DDBJ databases">
        <title>Nakamurella antarcticus sp. nov., isolated from Antarctica South Shetland Islands soil.</title>
        <authorList>
            <person name="Peng F."/>
        </authorList>
    </citation>
    <scope>NUCLEOTIDE SEQUENCE [LARGE SCALE GENOMIC DNA]</scope>
    <source>
        <strain evidence="8 9">S14-144</strain>
    </source>
</reference>
<accession>A0A3G8ZV07</accession>
<evidence type="ECO:0000256" key="6">
    <source>
        <dbReference type="SAM" id="MobiDB-lite"/>
    </source>
</evidence>
<dbReference type="GO" id="GO:0006950">
    <property type="term" value="P:response to stress"/>
    <property type="evidence" value="ECO:0007669"/>
    <property type="project" value="UniProtKB-ARBA"/>
</dbReference>
<name>A0A3G8ZV07_9ACTN</name>
<comment type="similarity">
    <text evidence="1">Belongs to the thioredoxin family.</text>
</comment>
<feature type="region of interest" description="Disordered" evidence="6">
    <location>
        <begin position="165"/>
        <end position="185"/>
    </location>
</feature>
<keyword evidence="4" id="KW-1015">Disulfide bond</keyword>
<dbReference type="Proteomes" id="UP000268084">
    <property type="component" value="Chromosome"/>
</dbReference>
<dbReference type="GO" id="GO:0005737">
    <property type="term" value="C:cytoplasm"/>
    <property type="evidence" value="ECO:0007669"/>
    <property type="project" value="TreeGrafter"/>
</dbReference>
<dbReference type="Gene3D" id="1.25.40.10">
    <property type="entry name" value="Tetratricopeptide repeat domain"/>
    <property type="match status" value="1"/>
</dbReference>
<keyword evidence="9" id="KW-1185">Reference proteome</keyword>
<dbReference type="InterPro" id="IPR036249">
    <property type="entry name" value="Thioredoxin-like_sf"/>
</dbReference>
<dbReference type="Pfam" id="PF14561">
    <property type="entry name" value="TPR_20"/>
    <property type="match status" value="1"/>
</dbReference>
<dbReference type="OrthoDB" id="5181746at2"/>
<dbReference type="PANTHER" id="PTHR45663">
    <property type="entry name" value="GEO12009P1"/>
    <property type="match status" value="1"/>
</dbReference>
<dbReference type="PROSITE" id="PS00194">
    <property type="entry name" value="THIOREDOXIN_1"/>
    <property type="match status" value="1"/>
</dbReference>
<dbReference type="KEGG" id="nak:EH165_06470"/>
<gene>
    <name evidence="8" type="ORF">EH165_06470</name>
</gene>
<dbReference type="CDD" id="cd02956">
    <property type="entry name" value="ybbN"/>
    <property type="match status" value="1"/>
</dbReference>
<evidence type="ECO:0000256" key="5">
    <source>
        <dbReference type="ARBA" id="ARBA00023284"/>
    </source>
</evidence>
<dbReference type="AlphaFoldDB" id="A0A3G8ZV07"/>
<evidence type="ECO:0000259" key="7">
    <source>
        <dbReference type="PROSITE" id="PS51352"/>
    </source>
</evidence>
<keyword evidence="2" id="KW-0813">Transport</keyword>
<evidence type="ECO:0000313" key="8">
    <source>
        <dbReference type="EMBL" id="AZI57846.1"/>
    </source>
</evidence>
<reference evidence="8 9" key="1">
    <citation type="submission" date="2018-11" db="EMBL/GenBank/DDBJ databases">
        <authorList>
            <person name="Da X."/>
        </authorList>
    </citation>
    <scope>NUCLEOTIDE SEQUENCE [LARGE SCALE GENOMIC DNA]</scope>
    <source>
        <strain evidence="8 9">S14-144</strain>
    </source>
</reference>
<keyword evidence="5" id="KW-0676">Redox-active center</keyword>
<dbReference type="Pfam" id="PF00085">
    <property type="entry name" value="Thioredoxin"/>
    <property type="match status" value="1"/>
</dbReference>
<evidence type="ECO:0000313" key="9">
    <source>
        <dbReference type="Proteomes" id="UP000268084"/>
    </source>
</evidence>
<sequence length="314" mass="33261">MTSAIPGQQAALSAAFSRAVDLSALKSRASAPPTALGAAAPARSPFVLDVTEEIFGAIVEKSHDVLVIIDLWATWCEPCKQLSPALERVVDSFHGSVLLAKVDVDANPRIAQAFQVQSVPTIVALAQGNPVDAFSGAQPEPQLRTWMTSLVDALRDKLPGIAAAEAGSEDSMDQPEPAQDPRHAAAQDAIEMGDYPAALAAYQAILDAEPANTEVLAALGQVRFLQRVESLTPEVVAEADSDPDNLVVQIAAADYALFLGEAEQAFDRLIAVVARNGEPDRARAREHLVELFALVGTEDALVVKARRKLAAALY</sequence>
<dbReference type="PROSITE" id="PS51352">
    <property type="entry name" value="THIOREDOXIN_2"/>
    <property type="match status" value="1"/>
</dbReference>
<dbReference type="Gene3D" id="3.40.30.10">
    <property type="entry name" value="Glutaredoxin"/>
    <property type="match status" value="1"/>
</dbReference>
<dbReference type="SUPFAM" id="SSF52833">
    <property type="entry name" value="Thioredoxin-like"/>
    <property type="match status" value="1"/>
</dbReference>
<keyword evidence="3" id="KW-0249">Electron transport</keyword>
<evidence type="ECO:0000256" key="4">
    <source>
        <dbReference type="ARBA" id="ARBA00023157"/>
    </source>
</evidence>
<dbReference type="InterPro" id="IPR017937">
    <property type="entry name" value="Thioredoxin_CS"/>
</dbReference>
<dbReference type="SUPFAM" id="SSF48452">
    <property type="entry name" value="TPR-like"/>
    <property type="match status" value="1"/>
</dbReference>
<proteinExistence type="inferred from homology"/>
<feature type="domain" description="Thioredoxin" evidence="7">
    <location>
        <begin position="34"/>
        <end position="152"/>
    </location>
</feature>
<dbReference type="InterPro" id="IPR013766">
    <property type="entry name" value="Thioredoxin_domain"/>
</dbReference>
<evidence type="ECO:0000256" key="2">
    <source>
        <dbReference type="ARBA" id="ARBA00022448"/>
    </source>
</evidence>
<evidence type="ECO:0000256" key="3">
    <source>
        <dbReference type="ARBA" id="ARBA00022982"/>
    </source>
</evidence>
<organism evidence="8 9">
    <name type="scientific">Nakamurella antarctica</name>
    <dbReference type="NCBI Taxonomy" id="1902245"/>
    <lineage>
        <taxon>Bacteria</taxon>
        <taxon>Bacillati</taxon>
        <taxon>Actinomycetota</taxon>
        <taxon>Actinomycetes</taxon>
        <taxon>Nakamurellales</taxon>
        <taxon>Nakamurellaceae</taxon>
        <taxon>Nakamurella</taxon>
    </lineage>
</organism>
<dbReference type="RefSeq" id="WP_124798629.1">
    <property type="nucleotide sequence ID" value="NZ_CP034170.1"/>
</dbReference>
<dbReference type="GO" id="GO:0015035">
    <property type="term" value="F:protein-disulfide reductase activity"/>
    <property type="evidence" value="ECO:0007669"/>
    <property type="project" value="TreeGrafter"/>
</dbReference>
<evidence type="ECO:0000256" key="1">
    <source>
        <dbReference type="ARBA" id="ARBA00008987"/>
    </source>
</evidence>
<dbReference type="InterPro" id="IPR011990">
    <property type="entry name" value="TPR-like_helical_dom_sf"/>
</dbReference>